<accession>A0A5W3IP99</accession>
<gene>
    <name evidence="1" type="ORF">DP785_20455</name>
</gene>
<name>A0A5W3IP99_SALMU</name>
<protein>
    <submittedName>
        <fullName evidence="1">Uncharacterized protein</fullName>
    </submittedName>
</protein>
<dbReference type="AlphaFoldDB" id="A0A5W3IP99"/>
<comment type="caution">
    <text evidence="1">The sequence shown here is derived from an EMBL/GenBank/DDBJ whole genome shotgun (WGS) entry which is preliminary data.</text>
</comment>
<proteinExistence type="predicted"/>
<sequence length="67" mass="7603">MNVITAPVPLTYLENNISRSALAGLYAWAENSIFNQYNPPILDLYLPFLKAARHRTVNLFKRKAGKP</sequence>
<organism evidence="1">
    <name type="scientific">Salmonella muenchen</name>
    <dbReference type="NCBI Taxonomy" id="596"/>
    <lineage>
        <taxon>Bacteria</taxon>
        <taxon>Pseudomonadati</taxon>
        <taxon>Pseudomonadota</taxon>
        <taxon>Gammaproteobacteria</taxon>
        <taxon>Enterobacterales</taxon>
        <taxon>Enterobacteriaceae</taxon>
        <taxon>Salmonella</taxon>
    </lineage>
</organism>
<evidence type="ECO:0000313" key="1">
    <source>
        <dbReference type="EMBL" id="EBW6611186.1"/>
    </source>
</evidence>
<dbReference type="EMBL" id="AAHIXF010000019">
    <property type="protein sequence ID" value="EBW6611186.1"/>
    <property type="molecule type" value="Genomic_DNA"/>
</dbReference>
<reference evidence="1" key="1">
    <citation type="submission" date="2018-06" db="EMBL/GenBank/DDBJ databases">
        <authorList>
            <person name="Ashton P.M."/>
            <person name="Dallman T."/>
            <person name="Nair S."/>
            <person name="De Pinna E."/>
            <person name="Peters T."/>
            <person name="Grant K."/>
        </authorList>
    </citation>
    <scope>NUCLEOTIDE SEQUENCE</scope>
    <source>
        <strain evidence="1">246187</strain>
    </source>
</reference>